<organism evidence="12 13">
    <name type="scientific">Gossypium hirsutum</name>
    <name type="common">Upland cotton</name>
    <name type="synonym">Gossypium mexicanum</name>
    <dbReference type="NCBI Taxonomy" id="3635"/>
    <lineage>
        <taxon>Eukaryota</taxon>
        <taxon>Viridiplantae</taxon>
        <taxon>Streptophyta</taxon>
        <taxon>Embryophyta</taxon>
        <taxon>Tracheophyta</taxon>
        <taxon>Spermatophyta</taxon>
        <taxon>Magnoliopsida</taxon>
        <taxon>eudicotyledons</taxon>
        <taxon>Gunneridae</taxon>
        <taxon>Pentapetalae</taxon>
        <taxon>rosids</taxon>
        <taxon>malvids</taxon>
        <taxon>Malvales</taxon>
        <taxon>Malvaceae</taxon>
        <taxon>Malvoideae</taxon>
        <taxon>Gossypium</taxon>
    </lineage>
</organism>
<evidence type="ECO:0000256" key="1">
    <source>
        <dbReference type="ARBA" id="ARBA00000402"/>
    </source>
</evidence>
<evidence type="ECO:0000256" key="6">
    <source>
        <dbReference type="ARBA" id="ARBA00022722"/>
    </source>
</evidence>
<dbReference type="SUPFAM" id="SSF56281">
    <property type="entry name" value="Metallo-hydrolase/oxidoreductase"/>
    <property type="match status" value="1"/>
</dbReference>
<accession>A0ABM3BHN1</accession>
<comment type="catalytic activity">
    <reaction evidence="1">
        <text>Endonucleolytic cleavage of RNA, removing extra 3' nucleotides from tRNA precursor, generating 3' termini of tRNAs. A 3'-hydroxy group is left at the tRNA terminus and a 5'-phosphoryl group is left at the trailer molecule.</text>
        <dbReference type="EC" id="3.1.26.11"/>
    </reaction>
</comment>
<sequence>MSRNVHSQQQAVATEGIIQFSVLRLLCSCRQCISRFPLKHHTANSTNTTAYIQILGVGMDTHDTMPSILLFFDRQRFIFNAGEGLQRFCAEHKIKLSKIDHICLSRVCSETVGGLPGLLLTLAGMGDGVPVNIWGPSNLNIG</sequence>
<protein>
    <recommendedName>
        <fullName evidence="4">ribonuclease Z</fullName>
        <ecNumber evidence="4">3.1.26.11</ecNumber>
    </recommendedName>
</protein>
<comment type="similarity">
    <text evidence="3">Belongs to the RNase Z family.</text>
</comment>
<dbReference type="InterPro" id="IPR036866">
    <property type="entry name" value="RibonucZ/Hydroxyglut_hydro"/>
</dbReference>
<evidence type="ECO:0000313" key="12">
    <source>
        <dbReference type="Proteomes" id="UP000818029"/>
    </source>
</evidence>
<dbReference type="Gene3D" id="3.60.15.10">
    <property type="entry name" value="Ribonuclease Z/Hydroxyacylglutathione hydrolase-like"/>
    <property type="match status" value="1"/>
</dbReference>
<feature type="domain" description="tRNase Z endonuclease" evidence="11">
    <location>
        <begin position="57"/>
        <end position="114"/>
    </location>
</feature>
<evidence type="ECO:0000259" key="11">
    <source>
        <dbReference type="Pfam" id="PF13691"/>
    </source>
</evidence>
<evidence type="ECO:0000256" key="5">
    <source>
        <dbReference type="ARBA" id="ARBA00022694"/>
    </source>
</evidence>
<dbReference type="Pfam" id="PF13691">
    <property type="entry name" value="Lactamase_B_4"/>
    <property type="match status" value="1"/>
</dbReference>
<keyword evidence="9" id="KW-0378">Hydrolase</keyword>
<keyword evidence="10" id="KW-0862">Zinc</keyword>
<keyword evidence="5" id="KW-0819">tRNA processing</keyword>
<evidence type="ECO:0000256" key="2">
    <source>
        <dbReference type="ARBA" id="ARBA00001947"/>
    </source>
</evidence>
<evidence type="ECO:0000256" key="4">
    <source>
        <dbReference type="ARBA" id="ARBA00012477"/>
    </source>
</evidence>
<evidence type="ECO:0000313" key="13">
    <source>
        <dbReference type="RefSeq" id="XP_040966559.1"/>
    </source>
</evidence>
<dbReference type="RefSeq" id="XP_040966559.1">
    <property type="nucleotide sequence ID" value="XM_041110625.1"/>
</dbReference>
<comment type="cofactor">
    <cofactor evidence="2">
        <name>Zn(2+)</name>
        <dbReference type="ChEBI" id="CHEBI:29105"/>
    </cofactor>
</comment>
<evidence type="ECO:0000256" key="10">
    <source>
        <dbReference type="ARBA" id="ARBA00022833"/>
    </source>
</evidence>
<dbReference type="InterPro" id="IPR027794">
    <property type="entry name" value="tRNase_Z_dom"/>
</dbReference>
<keyword evidence="6" id="KW-0540">Nuclease</keyword>
<evidence type="ECO:0000256" key="9">
    <source>
        <dbReference type="ARBA" id="ARBA00022801"/>
    </source>
</evidence>
<reference evidence="13" key="1">
    <citation type="submission" date="2025-08" db="UniProtKB">
        <authorList>
            <consortium name="RefSeq"/>
        </authorList>
    </citation>
    <scope>IDENTIFICATION</scope>
</reference>
<keyword evidence="7" id="KW-0479">Metal-binding</keyword>
<keyword evidence="8" id="KW-0255">Endonuclease</keyword>
<evidence type="ECO:0000256" key="7">
    <source>
        <dbReference type="ARBA" id="ARBA00022723"/>
    </source>
</evidence>
<dbReference type="InterPro" id="IPR047151">
    <property type="entry name" value="RNZ2-like"/>
</dbReference>
<dbReference type="EC" id="3.1.26.11" evidence="4"/>
<dbReference type="PANTHER" id="PTHR12553:SF72">
    <property type="entry name" value="RIBONUCLEASE Z"/>
    <property type="match status" value="1"/>
</dbReference>
<keyword evidence="12" id="KW-1185">Reference proteome</keyword>
<evidence type="ECO:0000256" key="3">
    <source>
        <dbReference type="ARBA" id="ARBA00007823"/>
    </source>
</evidence>
<dbReference type="PANTHER" id="PTHR12553">
    <property type="entry name" value="ZINC PHOSPHODIESTERASE ELAC PROTEIN 2"/>
    <property type="match status" value="1"/>
</dbReference>
<gene>
    <name evidence="13" type="primary">LOC121227742</name>
</gene>
<proteinExistence type="inferred from homology"/>
<evidence type="ECO:0000256" key="8">
    <source>
        <dbReference type="ARBA" id="ARBA00022759"/>
    </source>
</evidence>
<dbReference type="GeneID" id="121227742"/>
<dbReference type="Proteomes" id="UP000818029">
    <property type="component" value="Unplaced"/>
</dbReference>
<name>A0ABM3BHN1_GOSHI</name>